<dbReference type="InterPro" id="IPR013766">
    <property type="entry name" value="Thioredoxin_domain"/>
</dbReference>
<dbReference type="Proteomes" id="UP000290172">
    <property type="component" value="Unassembled WGS sequence"/>
</dbReference>
<dbReference type="PANTHER" id="PTHR12151:SF25">
    <property type="entry name" value="LINALOOL DEHYDRATASE_ISOMERASE DOMAIN-CONTAINING PROTEIN"/>
    <property type="match status" value="1"/>
</dbReference>
<keyword evidence="2 3" id="KW-0186">Copper</keyword>
<sequence length="191" mass="22040">MMKTFLKLTLSFLVAALLIVIISPYVDKYKEHKKYDFTLDTIDGKISKDDFKGKVLTIYFGYTSCPDICPTSLSSLAFALKSFDKKEIADFRGLFISVDPSRDSLENLEEYAKYFHPNFIGATSTKENIDDITKRYGTFYKKVELEGSAMNYSVSHTSFIYIFDKKGDFVTKIDHFSDPKKIQERLEKVFQ</sequence>
<evidence type="ECO:0000259" key="5">
    <source>
        <dbReference type="PROSITE" id="PS51352"/>
    </source>
</evidence>
<feature type="disulfide bond" description="Redox-active" evidence="4">
    <location>
        <begin position="65"/>
        <end position="69"/>
    </location>
</feature>
<feature type="binding site" evidence="3">
    <location>
        <position position="65"/>
    </location>
    <ligand>
        <name>Cu cation</name>
        <dbReference type="ChEBI" id="CHEBI:23378"/>
    </ligand>
</feature>
<keyword evidence="3" id="KW-0479">Metal-binding</keyword>
<dbReference type="Pfam" id="PF02630">
    <property type="entry name" value="SCO1-SenC"/>
    <property type="match status" value="1"/>
</dbReference>
<feature type="binding site" evidence="3">
    <location>
        <position position="156"/>
    </location>
    <ligand>
        <name>Cu cation</name>
        <dbReference type="ChEBI" id="CHEBI:23378"/>
    </ligand>
</feature>
<dbReference type="InterPro" id="IPR036249">
    <property type="entry name" value="Thioredoxin-like_sf"/>
</dbReference>
<feature type="domain" description="Thioredoxin" evidence="5">
    <location>
        <begin position="28"/>
        <end position="191"/>
    </location>
</feature>
<reference evidence="6 7" key="1">
    <citation type="submission" date="2017-10" db="EMBL/GenBank/DDBJ databases">
        <title>Genomics of the genus Arcobacter.</title>
        <authorList>
            <person name="Perez-Cataluna A."/>
            <person name="Figueras M.J."/>
        </authorList>
    </citation>
    <scope>NUCLEOTIDE SEQUENCE [LARGE SCALE GENOMIC DNA]</scope>
    <source>
        <strain evidence="6 7">CECT 8993</strain>
    </source>
</reference>
<dbReference type="AlphaFoldDB" id="A0A4Q0YBH5"/>
<dbReference type="GO" id="GO:0046872">
    <property type="term" value="F:metal ion binding"/>
    <property type="evidence" value="ECO:0007669"/>
    <property type="project" value="UniProtKB-KW"/>
</dbReference>
<evidence type="ECO:0000313" key="7">
    <source>
        <dbReference type="Proteomes" id="UP000290172"/>
    </source>
</evidence>
<gene>
    <name evidence="6" type="ORF">CRV08_10015</name>
</gene>
<dbReference type="FunFam" id="3.40.30.10:FF:000013">
    <property type="entry name" value="Blast:Protein SCO1 homolog, mitochondrial"/>
    <property type="match status" value="1"/>
</dbReference>
<accession>A0A4Q0YBH5</accession>
<comment type="similarity">
    <text evidence="1">Belongs to the SCO1/2 family.</text>
</comment>
<protein>
    <submittedName>
        <fullName evidence="6">SCO family protein</fullName>
    </submittedName>
</protein>
<proteinExistence type="inferred from homology"/>
<dbReference type="CDD" id="cd02968">
    <property type="entry name" value="SCO"/>
    <property type="match status" value="1"/>
</dbReference>
<comment type="caution">
    <text evidence="6">The sequence shown here is derived from an EMBL/GenBank/DDBJ whole genome shotgun (WGS) entry which is preliminary data.</text>
</comment>
<name>A0A4Q0YBH5_9BACT</name>
<evidence type="ECO:0000313" key="6">
    <source>
        <dbReference type="EMBL" id="RXJ67696.1"/>
    </source>
</evidence>
<dbReference type="SUPFAM" id="SSF52833">
    <property type="entry name" value="Thioredoxin-like"/>
    <property type="match status" value="1"/>
</dbReference>
<keyword evidence="4" id="KW-1015">Disulfide bond</keyword>
<dbReference type="PANTHER" id="PTHR12151">
    <property type="entry name" value="ELECTRON TRANSPORT PROTIN SCO1/SENC FAMILY MEMBER"/>
    <property type="match status" value="1"/>
</dbReference>
<evidence type="ECO:0000256" key="4">
    <source>
        <dbReference type="PIRSR" id="PIRSR603782-2"/>
    </source>
</evidence>
<dbReference type="InterPro" id="IPR003782">
    <property type="entry name" value="SCO1/SenC"/>
</dbReference>
<organism evidence="6 7">
    <name type="scientific">Halarcobacter ebronensis</name>
    <dbReference type="NCBI Taxonomy" id="1462615"/>
    <lineage>
        <taxon>Bacteria</taxon>
        <taxon>Pseudomonadati</taxon>
        <taxon>Campylobacterota</taxon>
        <taxon>Epsilonproteobacteria</taxon>
        <taxon>Campylobacterales</taxon>
        <taxon>Arcobacteraceae</taxon>
        <taxon>Halarcobacter</taxon>
    </lineage>
</organism>
<feature type="binding site" evidence="3">
    <location>
        <position position="69"/>
    </location>
    <ligand>
        <name>Cu cation</name>
        <dbReference type="ChEBI" id="CHEBI:23378"/>
    </ligand>
</feature>
<evidence type="ECO:0000256" key="2">
    <source>
        <dbReference type="ARBA" id="ARBA00023008"/>
    </source>
</evidence>
<evidence type="ECO:0000256" key="1">
    <source>
        <dbReference type="ARBA" id="ARBA00010996"/>
    </source>
</evidence>
<dbReference type="EMBL" id="PDKJ01000008">
    <property type="protein sequence ID" value="RXJ67696.1"/>
    <property type="molecule type" value="Genomic_DNA"/>
</dbReference>
<dbReference type="PROSITE" id="PS51352">
    <property type="entry name" value="THIOREDOXIN_2"/>
    <property type="match status" value="1"/>
</dbReference>
<evidence type="ECO:0000256" key="3">
    <source>
        <dbReference type="PIRSR" id="PIRSR603782-1"/>
    </source>
</evidence>
<dbReference type="Gene3D" id="3.40.30.10">
    <property type="entry name" value="Glutaredoxin"/>
    <property type="match status" value="1"/>
</dbReference>